<sequence>MAEEIDCPDLFDNGGDDADLLFGSPDGDDGELSSLFREIARAEPAPTLTLPQLHLPRPNLFEPNMPAAPDPLSASFLSHQDGHTSGSIVVSTLLSDIGTLPPGPTKDAPPDEAGLEADFEKEWESFISNDQLVNSHPDSQDSEAALEAEFEREWELTKSDDQPVNLHPDAQHSHAALEADIEKEWELAASDDQPVDTHIESQRSEADHGDEFISPTRILGFRYANCQSSGTFRVPRRVDQDEMQAEALMQCVTLSRQHTLSDLYSKLELGKIEGKRLSEAIKERLKAPPFSQLVEQPSRGRLETKRDLIRASFQLLVSENWGTTWFGTGCQNVESRTLLWPADSSLLLITFSLLLYRSIESRKSASKKQFRRDSTWSTLSVPPSPPPSSPPQKSPDNPPATPPLTEKGRRLFDPIARNATIAKKRKHAESVMGSADSKQIFELDIPPNAKLIYYIYVRDIIDSSELSDVTIYRHDWIMSHGGFSGLTSSFKTAGLAPVFEIQTASQTKKIESEDDWEQAVLGIYNRRRSGGVVIVDVWV</sequence>
<protein>
    <submittedName>
        <fullName evidence="2">Uncharacterized protein</fullName>
    </submittedName>
</protein>
<feature type="region of interest" description="Disordered" evidence="1">
    <location>
        <begin position="370"/>
        <end position="409"/>
    </location>
</feature>
<gene>
    <name evidence="2" type="ORF">N656DRAFT_796085</name>
</gene>
<comment type="caution">
    <text evidence="2">The sequence shown here is derived from an EMBL/GenBank/DDBJ whole genome shotgun (WGS) entry which is preliminary data.</text>
</comment>
<evidence type="ECO:0000313" key="3">
    <source>
        <dbReference type="Proteomes" id="UP001302812"/>
    </source>
</evidence>
<dbReference type="AlphaFoldDB" id="A0AAN6TJ31"/>
<name>A0AAN6TJ31_9PEZI</name>
<reference evidence="2" key="2">
    <citation type="submission" date="2023-05" db="EMBL/GenBank/DDBJ databases">
        <authorList>
            <consortium name="Lawrence Berkeley National Laboratory"/>
            <person name="Steindorff A."/>
            <person name="Hensen N."/>
            <person name="Bonometti L."/>
            <person name="Westerberg I."/>
            <person name="Brannstrom I.O."/>
            <person name="Guillou S."/>
            <person name="Cros-Aarteil S."/>
            <person name="Calhoun S."/>
            <person name="Haridas S."/>
            <person name="Kuo A."/>
            <person name="Mondo S."/>
            <person name="Pangilinan J."/>
            <person name="Riley R."/>
            <person name="Labutti K."/>
            <person name="Andreopoulos B."/>
            <person name="Lipzen A."/>
            <person name="Chen C."/>
            <person name="Yanf M."/>
            <person name="Daum C."/>
            <person name="Ng V."/>
            <person name="Clum A."/>
            <person name="Ohm R."/>
            <person name="Martin F."/>
            <person name="Silar P."/>
            <person name="Natvig D."/>
            <person name="Lalanne C."/>
            <person name="Gautier V."/>
            <person name="Ament-Velasquez S.L."/>
            <person name="Kruys A."/>
            <person name="Hutchinson M.I."/>
            <person name="Powell A.J."/>
            <person name="Barry K."/>
            <person name="Miller A.N."/>
            <person name="Grigoriev I.V."/>
            <person name="Debuchy R."/>
            <person name="Gladieux P."/>
            <person name="Thoren M.H."/>
            <person name="Johannesson H."/>
        </authorList>
    </citation>
    <scope>NUCLEOTIDE SEQUENCE</scope>
    <source>
        <strain evidence="2">CBS 508.74</strain>
    </source>
</reference>
<dbReference type="RefSeq" id="XP_064672997.1">
    <property type="nucleotide sequence ID" value="XM_064817490.1"/>
</dbReference>
<dbReference type="Proteomes" id="UP001302812">
    <property type="component" value="Unassembled WGS sequence"/>
</dbReference>
<dbReference type="GeneID" id="89941615"/>
<feature type="compositionally biased region" description="Acidic residues" evidence="1">
    <location>
        <begin position="1"/>
        <end position="19"/>
    </location>
</feature>
<dbReference type="EMBL" id="MU853335">
    <property type="protein sequence ID" value="KAK4115427.1"/>
    <property type="molecule type" value="Genomic_DNA"/>
</dbReference>
<evidence type="ECO:0000256" key="1">
    <source>
        <dbReference type="SAM" id="MobiDB-lite"/>
    </source>
</evidence>
<keyword evidence="3" id="KW-1185">Reference proteome</keyword>
<feature type="region of interest" description="Disordered" evidence="1">
    <location>
        <begin position="1"/>
        <end position="29"/>
    </location>
</feature>
<evidence type="ECO:0000313" key="2">
    <source>
        <dbReference type="EMBL" id="KAK4115427.1"/>
    </source>
</evidence>
<reference evidence="2" key="1">
    <citation type="journal article" date="2023" name="Mol. Phylogenet. Evol.">
        <title>Genome-scale phylogeny and comparative genomics of the fungal order Sordariales.</title>
        <authorList>
            <person name="Hensen N."/>
            <person name="Bonometti L."/>
            <person name="Westerberg I."/>
            <person name="Brannstrom I.O."/>
            <person name="Guillou S."/>
            <person name="Cros-Aarteil S."/>
            <person name="Calhoun S."/>
            <person name="Haridas S."/>
            <person name="Kuo A."/>
            <person name="Mondo S."/>
            <person name="Pangilinan J."/>
            <person name="Riley R."/>
            <person name="LaButti K."/>
            <person name="Andreopoulos B."/>
            <person name="Lipzen A."/>
            <person name="Chen C."/>
            <person name="Yan M."/>
            <person name="Daum C."/>
            <person name="Ng V."/>
            <person name="Clum A."/>
            <person name="Steindorff A."/>
            <person name="Ohm R.A."/>
            <person name="Martin F."/>
            <person name="Silar P."/>
            <person name="Natvig D.O."/>
            <person name="Lalanne C."/>
            <person name="Gautier V."/>
            <person name="Ament-Velasquez S.L."/>
            <person name="Kruys A."/>
            <person name="Hutchinson M.I."/>
            <person name="Powell A.J."/>
            <person name="Barry K."/>
            <person name="Miller A.N."/>
            <person name="Grigoriev I.V."/>
            <person name="Debuchy R."/>
            <person name="Gladieux P."/>
            <person name="Hiltunen Thoren M."/>
            <person name="Johannesson H."/>
        </authorList>
    </citation>
    <scope>NUCLEOTIDE SEQUENCE</scope>
    <source>
        <strain evidence="2">CBS 508.74</strain>
    </source>
</reference>
<proteinExistence type="predicted"/>
<accession>A0AAN6TJ31</accession>
<feature type="compositionally biased region" description="Pro residues" evidence="1">
    <location>
        <begin position="382"/>
        <end position="402"/>
    </location>
</feature>
<organism evidence="2 3">
    <name type="scientific">Canariomyces notabilis</name>
    <dbReference type="NCBI Taxonomy" id="2074819"/>
    <lineage>
        <taxon>Eukaryota</taxon>
        <taxon>Fungi</taxon>
        <taxon>Dikarya</taxon>
        <taxon>Ascomycota</taxon>
        <taxon>Pezizomycotina</taxon>
        <taxon>Sordariomycetes</taxon>
        <taxon>Sordariomycetidae</taxon>
        <taxon>Sordariales</taxon>
        <taxon>Chaetomiaceae</taxon>
        <taxon>Canariomyces</taxon>
    </lineage>
</organism>